<accession>A0A2G8JZA4</accession>
<feature type="compositionally biased region" description="Acidic residues" evidence="2">
    <location>
        <begin position="54"/>
        <end position="66"/>
    </location>
</feature>
<feature type="region of interest" description="Disordered" evidence="2">
    <location>
        <begin position="54"/>
        <end position="78"/>
    </location>
</feature>
<dbReference type="OrthoDB" id="27140at2759"/>
<feature type="region of interest" description="Disordered" evidence="2">
    <location>
        <begin position="474"/>
        <end position="539"/>
    </location>
</feature>
<protein>
    <submittedName>
        <fullName evidence="4">Putative TBC1 domain family member 5 isoform X2</fullName>
    </submittedName>
</protein>
<evidence type="ECO:0000256" key="2">
    <source>
        <dbReference type="SAM" id="MobiDB-lite"/>
    </source>
</evidence>
<dbReference type="GO" id="GO:0005096">
    <property type="term" value="F:GTPase activator activity"/>
    <property type="evidence" value="ECO:0007669"/>
    <property type="project" value="UniProtKB-KW"/>
</dbReference>
<dbReference type="PANTHER" id="PTHR22957">
    <property type="entry name" value="TBC1 DOMAIN FAMILY MEMBER GTPASE-ACTIVATING PROTEIN"/>
    <property type="match status" value="1"/>
</dbReference>
<sequence>MTKKSPSSDDIHEALDYYGNQEDIADPLNAASVRPDALNGLKKGDSGLLSNDDGSDFLVDNEEDNDGGSQEGTMSKSTSTSYQEEWLRLFECKHFDSYIRKEAMKGKLRNCTFRSLCWRVFLKCLSTNVSNWGAEVKASRDKYNKLLHRVMKSPESELKDESLDVSLNNPLCQSEDSPWQRFFEDKKNKGEIQQDIDRCFQEIALFQKPAMQTMMLNILFCYAKENPETSYKQGMHEILAPLIFVLHSDQQAYLHAKEMESLLPLAGEILDPAFLEHDSYTLFSRLMETMKPWFQYGKLESGNSRLKKPVHAAPFAMSEDDLLPSTPLAIKIQRIYDVILKKNDVELYTHLSRLDIPPQVYGLKWVRLLFGREFMFQDLLVLWDALFADSTSLELIDYFFVAMMMLVRELLLGADSLACLTLLMHFPTSGDIHFLINKALHLRDPQNHARPHNYQFKILHQSKNGDLLHHTLPRRLESKRSPSPQKSAFKDKTNAAVASGFNSLKRMTRTSASERPTKEERPNRMVKSSTYGDIPHPLFQSTDEDLQVQSKPLSKKTVAAPLNRVESFFGKPRSNSKTKEKEESESQKELMLLKGRMNDTQNMCKYCATKMEAHICKSGFIMKNTSTNDSR</sequence>
<dbReference type="FunFam" id="1.10.472.80:FF:000038">
    <property type="entry name" value="TBC1 domain family member 5"/>
    <property type="match status" value="1"/>
</dbReference>
<dbReference type="FunFam" id="1.10.8.270:FF:000011">
    <property type="entry name" value="TBC1 domain family member 5"/>
    <property type="match status" value="1"/>
</dbReference>
<dbReference type="PANTHER" id="PTHR22957:SF337">
    <property type="entry name" value="TBC1 DOMAIN FAMILY MEMBER 5"/>
    <property type="match status" value="1"/>
</dbReference>
<evidence type="ECO:0000313" key="5">
    <source>
        <dbReference type="Proteomes" id="UP000230750"/>
    </source>
</evidence>
<dbReference type="STRING" id="307972.A0A2G8JZA4"/>
<dbReference type="Gene3D" id="1.10.8.270">
    <property type="entry name" value="putative rabgap domain of human tbc1 domain family member 14 like domains"/>
    <property type="match status" value="1"/>
</dbReference>
<dbReference type="Proteomes" id="UP000230750">
    <property type="component" value="Unassembled WGS sequence"/>
</dbReference>
<keyword evidence="5" id="KW-1185">Reference proteome</keyword>
<name>A0A2G8JZA4_STIJA</name>
<proteinExistence type="predicted"/>
<reference evidence="4 5" key="1">
    <citation type="journal article" date="2017" name="PLoS Biol.">
        <title>The sea cucumber genome provides insights into morphological evolution and visceral regeneration.</title>
        <authorList>
            <person name="Zhang X."/>
            <person name="Sun L."/>
            <person name="Yuan J."/>
            <person name="Sun Y."/>
            <person name="Gao Y."/>
            <person name="Zhang L."/>
            <person name="Li S."/>
            <person name="Dai H."/>
            <person name="Hamel J.F."/>
            <person name="Liu C."/>
            <person name="Yu Y."/>
            <person name="Liu S."/>
            <person name="Lin W."/>
            <person name="Guo K."/>
            <person name="Jin S."/>
            <person name="Xu P."/>
            <person name="Storey K.B."/>
            <person name="Huan P."/>
            <person name="Zhang T."/>
            <person name="Zhou Y."/>
            <person name="Zhang J."/>
            <person name="Lin C."/>
            <person name="Li X."/>
            <person name="Xing L."/>
            <person name="Huo D."/>
            <person name="Sun M."/>
            <person name="Wang L."/>
            <person name="Mercier A."/>
            <person name="Li F."/>
            <person name="Yang H."/>
            <person name="Xiang J."/>
        </authorList>
    </citation>
    <scope>NUCLEOTIDE SEQUENCE [LARGE SCALE GENOMIC DNA]</scope>
    <source>
        <strain evidence="4">Shaxun</strain>
        <tissue evidence="4">Muscle</tissue>
    </source>
</reference>
<dbReference type="InterPro" id="IPR035969">
    <property type="entry name" value="Rab-GAP_TBC_sf"/>
</dbReference>
<comment type="caution">
    <text evidence="4">The sequence shown here is derived from an EMBL/GenBank/DDBJ whole genome shotgun (WGS) entry which is preliminary data.</text>
</comment>
<dbReference type="Gene3D" id="1.10.472.80">
    <property type="entry name" value="Ypt/Rab-GAP domain of gyp1p, domain 3"/>
    <property type="match status" value="1"/>
</dbReference>
<evidence type="ECO:0000256" key="1">
    <source>
        <dbReference type="ARBA" id="ARBA00022468"/>
    </source>
</evidence>
<feature type="compositionally biased region" description="Basic and acidic residues" evidence="2">
    <location>
        <begin position="577"/>
        <end position="588"/>
    </location>
</feature>
<dbReference type="EMBL" id="MRZV01001056">
    <property type="protein sequence ID" value="PIK41070.1"/>
    <property type="molecule type" value="Genomic_DNA"/>
</dbReference>
<gene>
    <name evidence="4" type="ORF">BSL78_22078</name>
</gene>
<dbReference type="AlphaFoldDB" id="A0A2G8JZA4"/>
<keyword evidence="1" id="KW-0343">GTPase activation</keyword>
<feature type="compositionally biased region" description="Polar residues" evidence="2">
    <location>
        <begin position="67"/>
        <end position="78"/>
    </location>
</feature>
<feature type="region of interest" description="Disordered" evidence="2">
    <location>
        <begin position="566"/>
        <end position="588"/>
    </location>
</feature>
<feature type="domain" description="Rab-GAP TBC" evidence="3">
    <location>
        <begin position="108"/>
        <end position="390"/>
    </location>
</feature>
<organism evidence="4 5">
    <name type="scientific">Stichopus japonicus</name>
    <name type="common">Sea cucumber</name>
    <dbReference type="NCBI Taxonomy" id="307972"/>
    <lineage>
        <taxon>Eukaryota</taxon>
        <taxon>Metazoa</taxon>
        <taxon>Echinodermata</taxon>
        <taxon>Eleutherozoa</taxon>
        <taxon>Echinozoa</taxon>
        <taxon>Holothuroidea</taxon>
        <taxon>Aspidochirotacea</taxon>
        <taxon>Aspidochirotida</taxon>
        <taxon>Stichopodidae</taxon>
        <taxon>Apostichopus</taxon>
    </lineage>
</organism>
<dbReference type="GO" id="GO:0005737">
    <property type="term" value="C:cytoplasm"/>
    <property type="evidence" value="ECO:0007669"/>
    <property type="project" value="UniProtKB-ARBA"/>
</dbReference>
<dbReference type="SUPFAM" id="SSF47923">
    <property type="entry name" value="Ypt/Rab-GAP domain of gyp1p"/>
    <property type="match status" value="2"/>
</dbReference>
<dbReference type="Pfam" id="PF00566">
    <property type="entry name" value="RabGAP-TBC"/>
    <property type="match status" value="2"/>
</dbReference>
<dbReference type="InterPro" id="IPR000195">
    <property type="entry name" value="Rab-GAP-TBC_dom"/>
</dbReference>
<evidence type="ECO:0000259" key="3">
    <source>
        <dbReference type="PROSITE" id="PS50086"/>
    </source>
</evidence>
<dbReference type="PROSITE" id="PS50086">
    <property type="entry name" value="TBC_RABGAP"/>
    <property type="match status" value="1"/>
</dbReference>
<evidence type="ECO:0000313" key="4">
    <source>
        <dbReference type="EMBL" id="PIK41070.1"/>
    </source>
</evidence>
<dbReference type="SMART" id="SM00164">
    <property type="entry name" value="TBC"/>
    <property type="match status" value="1"/>
</dbReference>